<protein>
    <recommendedName>
        <fullName evidence="2">DUF4470 domain-containing protein</fullName>
    </recommendedName>
</protein>
<comment type="caution">
    <text evidence="3">The sequence shown here is derived from an EMBL/GenBank/DDBJ whole genome shotgun (WGS) entry which is preliminary data.</text>
</comment>
<dbReference type="Pfam" id="PF14737">
    <property type="entry name" value="DUF4470"/>
    <property type="match status" value="1"/>
</dbReference>
<dbReference type="OrthoDB" id="5282002at2759"/>
<feature type="region of interest" description="Disordered" evidence="1">
    <location>
        <begin position="1"/>
        <end position="33"/>
    </location>
</feature>
<dbReference type="AlphaFoldDB" id="A0A8H5HLW4"/>
<dbReference type="EMBL" id="JAACJP010000003">
    <property type="protein sequence ID" value="KAF5385773.1"/>
    <property type="molecule type" value="Genomic_DNA"/>
</dbReference>
<name>A0A8H5HLW4_9AGAR</name>
<gene>
    <name evidence="3" type="ORF">D9615_002203</name>
</gene>
<dbReference type="InterPro" id="IPR027974">
    <property type="entry name" value="DUF4470"/>
</dbReference>
<reference evidence="3 4" key="1">
    <citation type="journal article" date="2020" name="ISME J.">
        <title>Uncovering the hidden diversity of litter-decomposition mechanisms in mushroom-forming fungi.</title>
        <authorList>
            <person name="Floudas D."/>
            <person name="Bentzer J."/>
            <person name="Ahren D."/>
            <person name="Johansson T."/>
            <person name="Persson P."/>
            <person name="Tunlid A."/>
        </authorList>
    </citation>
    <scope>NUCLEOTIDE SEQUENCE [LARGE SCALE GENOMIC DNA]</scope>
    <source>
        <strain evidence="3 4">CBS 661.87</strain>
    </source>
</reference>
<organism evidence="3 4">
    <name type="scientific">Tricholomella constricta</name>
    <dbReference type="NCBI Taxonomy" id="117010"/>
    <lineage>
        <taxon>Eukaryota</taxon>
        <taxon>Fungi</taxon>
        <taxon>Dikarya</taxon>
        <taxon>Basidiomycota</taxon>
        <taxon>Agaricomycotina</taxon>
        <taxon>Agaricomycetes</taxon>
        <taxon>Agaricomycetidae</taxon>
        <taxon>Agaricales</taxon>
        <taxon>Tricholomatineae</taxon>
        <taxon>Lyophyllaceae</taxon>
        <taxon>Tricholomella</taxon>
    </lineage>
</organism>
<evidence type="ECO:0000313" key="4">
    <source>
        <dbReference type="Proteomes" id="UP000565441"/>
    </source>
</evidence>
<keyword evidence="4" id="KW-1185">Reference proteome</keyword>
<accession>A0A8H5HLW4</accession>
<feature type="compositionally biased region" description="Polar residues" evidence="1">
    <location>
        <begin position="1"/>
        <end position="21"/>
    </location>
</feature>
<dbReference type="Proteomes" id="UP000565441">
    <property type="component" value="Unassembled WGS sequence"/>
</dbReference>
<sequence>MNAHLSTVQLQLPAPQSSLSRSKSHAKGRRERESKYYTGTLETFMSLGLGSGADGATISRVPCANQIPQGLGLLPKPCAHTGVLACSKCMLVKRQHWSKHRSDCEHPLLDESWRPGWIREDREPRFSVVNNQTGGVSHHHLVRNQIPASDCLRLSHNESEKDSVNRNFKLCFAASGDIRNLIKTVNGLPKGYRGKCDILLNDNDAIIVNQNLVILYALLSAGPSIEESAELVVHLMYSAALTPASAAYLRGCIRIVYGDGASDGGNMSFRSALKTRGGGKIFSMQSTMALRRPMEMFLSRYDLRKGLQSMRNVLSDVLREDDKDRYLASLKPIHRVALARYSQSGILAPFSLDTRSFNQPNRLMYTANGDWLGHSSANPLRGWIVSDVLASGKKHEVDSADIIGCLFFHVKRELMEFARRMKEFHVDIHLTQFDPQVLSKGISIGALPAFTEACFDRIEAADLPDRSDIGESLANWAPLLNRANARSCILMHSRSWHRGRPAATAQSNPRTVEMLVERCRNAPALESRLRGVLAQGAKSPAVIRLLESLDAFVDHEDAFQEYLRVQRAEVAANDLGLRIRRCNRVYPKRFGVSLDAPQQKLPNLSREEFYNLFTIGGVDLLTRFIEFEVEL</sequence>
<proteinExistence type="predicted"/>
<evidence type="ECO:0000256" key="1">
    <source>
        <dbReference type="SAM" id="MobiDB-lite"/>
    </source>
</evidence>
<evidence type="ECO:0000259" key="2">
    <source>
        <dbReference type="Pfam" id="PF14737"/>
    </source>
</evidence>
<feature type="domain" description="DUF4470" evidence="2">
    <location>
        <begin position="146"/>
        <end position="240"/>
    </location>
</feature>
<evidence type="ECO:0000313" key="3">
    <source>
        <dbReference type="EMBL" id="KAF5385773.1"/>
    </source>
</evidence>